<accession>A0A3R0UAN5</accession>
<dbReference type="EMBL" id="RUTY01000011">
    <property type="protein sequence ID" value="MLE30494.1"/>
    <property type="molecule type" value="Genomic_DNA"/>
</dbReference>
<name>A0A3R0UAN5_SALER</name>
<dbReference type="Proteomes" id="UP000885317">
    <property type="component" value="Unassembled WGS sequence"/>
</dbReference>
<gene>
    <name evidence="1" type="ORF">EBH50_11135</name>
</gene>
<dbReference type="AlphaFoldDB" id="A0A3R0UAN5"/>
<protein>
    <submittedName>
        <fullName evidence="1">Uncharacterized protein</fullName>
    </submittedName>
</protein>
<organism evidence="1">
    <name type="scientific">Salmonella enterica</name>
    <name type="common">Salmonella choleraesuis</name>
    <dbReference type="NCBI Taxonomy" id="28901"/>
    <lineage>
        <taxon>Bacteria</taxon>
        <taxon>Pseudomonadati</taxon>
        <taxon>Pseudomonadota</taxon>
        <taxon>Gammaproteobacteria</taxon>
        <taxon>Enterobacterales</taxon>
        <taxon>Enterobacteriaceae</taxon>
        <taxon>Salmonella</taxon>
    </lineage>
</organism>
<sequence>MGKNTSTKALQHLQMAQLIGYSGGVNYPGEDIHEPVNRAERRAQAALARKSKANRRHKHA</sequence>
<reference evidence="1" key="1">
    <citation type="submission" date="2018-10" db="EMBL/GenBank/DDBJ databases">
        <authorList>
            <consortium name="PulseNet: The National Subtyping Network for Foodborne Disease Surveillance"/>
            <person name="Tarr C.L."/>
            <person name="Trees E."/>
            <person name="Katz L.S."/>
            <person name="Carleton-Romer H.A."/>
            <person name="Stroika S."/>
            <person name="Kucerova Z."/>
            <person name="Roache K.F."/>
            <person name="Sabol A.L."/>
            <person name="Besser J."/>
            <person name="Gerner-Smidt P."/>
        </authorList>
    </citation>
    <scope>NUCLEOTIDE SEQUENCE [LARGE SCALE GENOMIC DNA]</scope>
    <source>
        <strain evidence="1">PNUSAS056479</strain>
    </source>
</reference>
<evidence type="ECO:0000313" key="1">
    <source>
        <dbReference type="EMBL" id="MLE30494.1"/>
    </source>
</evidence>
<proteinExistence type="predicted"/>
<comment type="caution">
    <text evidence="1">The sequence shown here is derived from an EMBL/GenBank/DDBJ whole genome shotgun (WGS) entry which is preliminary data.</text>
</comment>